<evidence type="ECO:0000313" key="9">
    <source>
        <dbReference type="EMBL" id="CAL4067452.1"/>
    </source>
</evidence>
<evidence type="ECO:0000256" key="3">
    <source>
        <dbReference type="ARBA" id="ARBA00011396"/>
    </source>
</evidence>
<feature type="non-terminal residue" evidence="9">
    <location>
        <position position="1"/>
    </location>
</feature>
<evidence type="ECO:0000256" key="5">
    <source>
        <dbReference type="ARBA" id="ARBA00022824"/>
    </source>
</evidence>
<dbReference type="EMBL" id="CAXKWB010002702">
    <property type="protein sequence ID" value="CAL4067452.1"/>
    <property type="molecule type" value="Genomic_DNA"/>
</dbReference>
<dbReference type="Proteomes" id="UP001497623">
    <property type="component" value="Unassembled WGS sequence"/>
</dbReference>
<evidence type="ECO:0000256" key="4">
    <source>
        <dbReference type="ARBA" id="ARBA00018463"/>
    </source>
</evidence>
<comment type="subunit">
    <text evidence="3">Interacts with ERF2.</text>
</comment>
<reference evidence="9 10" key="1">
    <citation type="submission" date="2024-05" db="EMBL/GenBank/DDBJ databases">
        <authorList>
            <person name="Wallberg A."/>
        </authorList>
    </citation>
    <scope>NUCLEOTIDE SEQUENCE [LARGE SCALE GENOMIC DNA]</scope>
</reference>
<evidence type="ECO:0000256" key="2">
    <source>
        <dbReference type="ARBA" id="ARBA00007732"/>
    </source>
</evidence>
<feature type="region of interest" description="Disordered" evidence="7">
    <location>
        <begin position="1"/>
        <end position="22"/>
    </location>
</feature>
<gene>
    <name evidence="9" type="ORF">MNOR_LOCUS6506</name>
</gene>
<evidence type="ECO:0000256" key="7">
    <source>
        <dbReference type="SAM" id="MobiDB-lite"/>
    </source>
</evidence>
<dbReference type="AlphaFoldDB" id="A0AAV2Q2A6"/>
<dbReference type="InterPro" id="IPR019383">
    <property type="entry name" value="Golgin_A_7/ERF4"/>
</dbReference>
<sequence length="157" mass="17809">EGFNMASKQNHGTPLEDLAASRSGAPPGCLKVFIQRDYSEGTSVKFQIKFPQELEGKIEKSVFENTINDINGMYLEAEKMSCSRYCEGCLGCLTAYLVFFCMETHYEQMMKKVTKYVNEQNERVWVPRGLLLTNPIERGLRVIEISILNEPATTRAP</sequence>
<dbReference type="PANTHER" id="PTHR13254">
    <property type="entry name" value="GOLGI AUTOANTIGEN, GOLGIN SUBFAMILY A, 7"/>
    <property type="match status" value="1"/>
</dbReference>
<proteinExistence type="inferred from homology"/>
<comment type="similarity">
    <text evidence="2">Belongs to the ERF4 family.</text>
</comment>
<comment type="caution">
    <text evidence="9">The sequence shown here is derived from an EMBL/GenBank/DDBJ whole genome shotgun (WGS) entry which is preliminary data.</text>
</comment>
<dbReference type="GO" id="GO:0006612">
    <property type="term" value="P:protein targeting to membrane"/>
    <property type="evidence" value="ECO:0007669"/>
    <property type="project" value="TreeGrafter"/>
</dbReference>
<dbReference type="PANTHER" id="PTHR13254:SF0">
    <property type="entry name" value="GOLGIN SUBFAMILY A MEMBER 7_ERF4 DOMAIN-CONTAINING PROTEIN"/>
    <property type="match status" value="1"/>
</dbReference>
<dbReference type="InterPro" id="IPR051371">
    <property type="entry name" value="Ras_palmitoyltransferase"/>
</dbReference>
<keyword evidence="5" id="KW-0256">Endoplasmic reticulum</keyword>
<organism evidence="9 10">
    <name type="scientific">Meganyctiphanes norvegica</name>
    <name type="common">Northern krill</name>
    <name type="synonym">Thysanopoda norvegica</name>
    <dbReference type="NCBI Taxonomy" id="48144"/>
    <lineage>
        <taxon>Eukaryota</taxon>
        <taxon>Metazoa</taxon>
        <taxon>Ecdysozoa</taxon>
        <taxon>Arthropoda</taxon>
        <taxon>Crustacea</taxon>
        <taxon>Multicrustacea</taxon>
        <taxon>Malacostraca</taxon>
        <taxon>Eumalacostraca</taxon>
        <taxon>Eucarida</taxon>
        <taxon>Euphausiacea</taxon>
        <taxon>Euphausiidae</taxon>
        <taxon>Meganyctiphanes</taxon>
    </lineage>
</organism>
<accession>A0AAV2Q2A6</accession>
<protein>
    <recommendedName>
        <fullName evidence="4">Ras modification protein ERF4</fullName>
    </recommendedName>
</protein>
<feature type="compositionally biased region" description="Polar residues" evidence="7">
    <location>
        <begin position="1"/>
        <end position="12"/>
    </location>
</feature>
<dbReference type="GO" id="GO:0002178">
    <property type="term" value="C:palmitoyltransferase complex"/>
    <property type="evidence" value="ECO:0007669"/>
    <property type="project" value="TreeGrafter"/>
</dbReference>
<evidence type="ECO:0000259" key="8">
    <source>
        <dbReference type="Pfam" id="PF10256"/>
    </source>
</evidence>
<dbReference type="GO" id="GO:0005789">
    <property type="term" value="C:endoplasmic reticulum membrane"/>
    <property type="evidence" value="ECO:0007669"/>
    <property type="project" value="UniProtKB-SubCell"/>
</dbReference>
<name>A0AAV2Q2A6_MEGNR</name>
<dbReference type="Pfam" id="PF10256">
    <property type="entry name" value="Erf4"/>
    <property type="match status" value="1"/>
</dbReference>
<comment type="subcellular location">
    <subcellularLocation>
        <location evidence="1">Endoplasmic reticulum membrane</location>
        <topology evidence="1">Peripheral membrane protein</topology>
    </subcellularLocation>
</comment>
<evidence type="ECO:0000313" key="10">
    <source>
        <dbReference type="Proteomes" id="UP001497623"/>
    </source>
</evidence>
<keyword evidence="6" id="KW-0472">Membrane</keyword>
<feature type="domain" description="Golgin subfamily A member 7/ERF4" evidence="8">
    <location>
        <begin position="32"/>
        <end position="144"/>
    </location>
</feature>
<evidence type="ECO:0000256" key="1">
    <source>
        <dbReference type="ARBA" id="ARBA00004406"/>
    </source>
</evidence>
<keyword evidence="10" id="KW-1185">Reference proteome</keyword>
<evidence type="ECO:0000256" key="6">
    <source>
        <dbReference type="ARBA" id="ARBA00023136"/>
    </source>
</evidence>